<name>W9SXJ8_9ROSA</name>
<reference evidence="3" key="1">
    <citation type="submission" date="2013-01" db="EMBL/GenBank/DDBJ databases">
        <title>Draft Genome Sequence of a Mulberry Tree, Morus notabilis C.K. Schneid.</title>
        <authorList>
            <person name="He N."/>
            <person name="Zhao S."/>
        </authorList>
    </citation>
    <scope>NUCLEOTIDE SEQUENCE</scope>
</reference>
<dbReference type="EMBL" id="KE346271">
    <property type="protein sequence ID" value="EXC31828.1"/>
    <property type="molecule type" value="Genomic_DNA"/>
</dbReference>
<dbReference type="Proteomes" id="UP000030645">
    <property type="component" value="Unassembled WGS sequence"/>
</dbReference>
<organism evidence="2 3">
    <name type="scientific">Morus notabilis</name>
    <dbReference type="NCBI Taxonomy" id="981085"/>
    <lineage>
        <taxon>Eukaryota</taxon>
        <taxon>Viridiplantae</taxon>
        <taxon>Streptophyta</taxon>
        <taxon>Embryophyta</taxon>
        <taxon>Tracheophyta</taxon>
        <taxon>Spermatophyta</taxon>
        <taxon>Magnoliopsida</taxon>
        <taxon>eudicotyledons</taxon>
        <taxon>Gunneridae</taxon>
        <taxon>Pentapetalae</taxon>
        <taxon>rosids</taxon>
        <taxon>fabids</taxon>
        <taxon>Rosales</taxon>
        <taxon>Moraceae</taxon>
        <taxon>Moreae</taxon>
        <taxon>Morus</taxon>
    </lineage>
</organism>
<evidence type="ECO:0000313" key="3">
    <source>
        <dbReference type="Proteomes" id="UP000030645"/>
    </source>
</evidence>
<protein>
    <submittedName>
        <fullName evidence="2">Uncharacterized protein</fullName>
    </submittedName>
</protein>
<accession>W9SXJ8</accession>
<feature type="region of interest" description="Disordered" evidence="1">
    <location>
        <begin position="141"/>
        <end position="160"/>
    </location>
</feature>
<proteinExistence type="predicted"/>
<feature type="compositionally biased region" description="Basic and acidic residues" evidence="1">
    <location>
        <begin position="50"/>
        <end position="60"/>
    </location>
</feature>
<evidence type="ECO:0000256" key="1">
    <source>
        <dbReference type="SAM" id="MobiDB-lite"/>
    </source>
</evidence>
<dbReference type="eggNOG" id="ENOG502SCN5">
    <property type="taxonomic scope" value="Eukaryota"/>
</dbReference>
<gene>
    <name evidence="2" type="ORF">L484_020656</name>
</gene>
<evidence type="ECO:0000313" key="2">
    <source>
        <dbReference type="EMBL" id="EXC31828.1"/>
    </source>
</evidence>
<feature type="compositionally biased region" description="Low complexity" evidence="1">
    <location>
        <begin position="71"/>
        <end position="88"/>
    </location>
</feature>
<keyword evidence="3" id="KW-1185">Reference proteome</keyword>
<dbReference type="AlphaFoldDB" id="W9SXJ8"/>
<sequence length="246" mass="26924">MDEKENQSLGMCHRLFNFIMKSLALQALKKSTLGCPTNHSSAAAPPSDAIHGEGETKSDQMVHPTAQGLENTNTSKNSDSTSSLGSLLQNDQVKDDEEFRPSQGIGDAERAEEEISAQPKPPKKTVSINDRAEDIHKIMKKRKKSNSFDRSYSLENGEDEHKSLRSILKVGSNLDDNTEAYVVAVLVGQMNTRQYLLTPFGICQRIFEWIMQILAAQALKTVTLGQPESRCGSSSAKASSTSAPPQ</sequence>
<feature type="region of interest" description="Disordered" evidence="1">
    <location>
        <begin position="34"/>
        <end position="132"/>
    </location>
</feature>